<comment type="caution">
    <text evidence="2">The sequence shown here is derived from an EMBL/GenBank/DDBJ whole genome shotgun (WGS) entry which is preliminary data.</text>
</comment>
<feature type="compositionally biased region" description="Basic and acidic residues" evidence="1">
    <location>
        <begin position="62"/>
        <end position="77"/>
    </location>
</feature>
<organism evidence="2 3">
    <name type="scientific">Podospora australis</name>
    <dbReference type="NCBI Taxonomy" id="1536484"/>
    <lineage>
        <taxon>Eukaryota</taxon>
        <taxon>Fungi</taxon>
        <taxon>Dikarya</taxon>
        <taxon>Ascomycota</taxon>
        <taxon>Pezizomycotina</taxon>
        <taxon>Sordariomycetes</taxon>
        <taxon>Sordariomycetidae</taxon>
        <taxon>Sordariales</taxon>
        <taxon>Podosporaceae</taxon>
        <taxon>Podospora</taxon>
    </lineage>
</organism>
<feature type="region of interest" description="Disordered" evidence="1">
    <location>
        <begin position="116"/>
        <end position="135"/>
    </location>
</feature>
<feature type="compositionally biased region" description="Polar residues" evidence="1">
    <location>
        <begin position="399"/>
        <end position="408"/>
    </location>
</feature>
<feature type="region of interest" description="Disordered" evidence="1">
    <location>
        <begin position="334"/>
        <end position="376"/>
    </location>
</feature>
<sequence>MLHRQATKVSLQQTLKPSSRIKQPGLRLKSGSLDIVPSEEKAQAMAASDWRRTAPTASCTERNNKKRIESGLRRSESSDENMSQLISELENMELEPTPTVKFYRPKEIRAPWETNRSAPGWRASGSESSNGSRSLNRCALSLPEVTMVQLKRAEPMAVNLHGEKITLPNKFTFDVTPVDIHDGSRTSSEASESSSWSFAELKRLNPRSRIRRLTSEDSYDVLEDIQEILSHNHEGGTISSSQTQETQSKLTKRPEDRSSAESALSGYSVIDHEPDRQQGAPEEKPKDERFQSLLSRLHLDNRNAKDESAALKRRGSKITHARNFDPAIIEAKVKKPSPKQAVDEDKFFGRNPNLSFPEQEAKSRDSGYSTLHPKRDGVVERSKVAVVEWPAPSEKPQERSSTSTTCSKLNPAAPEFKSVNKEKAVPIISPKRRTRAPITDIFPDVMKEQKVASSEPAIHGPLHAGRGLADPLQVRGHPPSHPATSMPVPVPSIPNATTFQAPTLYGPTIAPNNPTLFGADGKVNRPIFPVTQKPRDNDPIKQQAYESYLEWRKANEPGYHLKCKMRQANRILRQNYPPDSIPNEWKVMAEKAKALVASNQEKAKAAIAESVKAAVKAAAAAASIEKKTKAEVVKDEWKAKVQMASGMVREMPQSTRNLQTDEKKAEDQENDVQPNQADTKVEVPTTGDDRNE</sequence>
<dbReference type="AlphaFoldDB" id="A0AAN6X0T4"/>
<feature type="compositionally biased region" description="Basic and acidic residues" evidence="1">
    <location>
        <begin position="270"/>
        <end position="290"/>
    </location>
</feature>
<feature type="region of interest" description="Disordered" evidence="1">
    <location>
        <begin position="644"/>
        <end position="692"/>
    </location>
</feature>
<reference evidence="2" key="2">
    <citation type="submission" date="2023-05" db="EMBL/GenBank/DDBJ databases">
        <authorList>
            <consortium name="Lawrence Berkeley National Laboratory"/>
            <person name="Steindorff A."/>
            <person name="Hensen N."/>
            <person name="Bonometti L."/>
            <person name="Westerberg I."/>
            <person name="Brannstrom I.O."/>
            <person name="Guillou S."/>
            <person name="Cros-Aarteil S."/>
            <person name="Calhoun S."/>
            <person name="Haridas S."/>
            <person name="Kuo A."/>
            <person name="Mondo S."/>
            <person name="Pangilinan J."/>
            <person name="Riley R."/>
            <person name="Labutti K."/>
            <person name="Andreopoulos B."/>
            <person name="Lipzen A."/>
            <person name="Chen C."/>
            <person name="Yanf M."/>
            <person name="Daum C."/>
            <person name="Ng V."/>
            <person name="Clum A."/>
            <person name="Ohm R."/>
            <person name="Martin F."/>
            <person name="Silar P."/>
            <person name="Natvig D."/>
            <person name="Lalanne C."/>
            <person name="Gautier V."/>
            <person name="Ament-Velasquez S.L."/>
            <person name="Kruys A."/>
            <person name="Hutchinson M.I."/>
            <person name="Powell A.J."/>
            <person name="Barry K."/>
            <person name="Miller A.N."/>
            <person name="Grigoriev I.V."/>
            <person name="Debuchy R."/>
            <person name="Gladieux P."/>
            <person name="Thoren M.H."/>
            <person name="Johannesson H."/>
        </authorList>
    </citation>
    <scope>NUCLEOTIDE SEQUENCE</scope>
    <source>
        <strain evidence="2">PSN309</strain>
    </source>
</reference>
<feature type="compositionally biased region" description="Basic and acidic residues" evidence="1">
    <location>
        <begin position="297"/>
        <end position="310"/>
    </location>
</feature>
<proteinExistence type="predicted"/>
<gene>
    <name evidence="2" type="ORF">QBC35DRAFT_375975</name>
</gene>
<keyword evidence="3" id="KW-1185">Reference proteome</keyword>
<evidence type="ECO:0000313" key="2">
    <source>
        <dbReference type="EMBL" id="KAK4191203.1"/>
    </source>
</evidence>
<protein>
    <submittedName>
        <fullName evidence="2">Uncharacterized protein</fullName>
    </submittedName>
</protein>
<dbReference type="EMBL" id="MU864360">
    <property type="protein sequence ID" value="KAK4191203.1"/>
    <property type="molecule type" value="Genomic_DNA"/>
</dbReference>
<feature type="region of interest" description="Disordered" evidence="1">
    <location>
        <begin position="232"/>
        <end position="318"/>
    </location>
</feature>
<feature type="region of interest" description="Disordered" evidence="1">
    <location>
        <begin position="46"/>
        <end position="82"/>
    </location>
</feature>
<feature type="compositionally biased region" description="Low complexity" evidence="1">
    <location>
        <begin position="237"/>
        <end position="248"/>
    </location>
</feature>
<evidence type="ECO:0000313" key="3">
    <source>
        <dbReference type="Proteomes" id="UP001302126"/>
    </source>
</evidence>
<accession>A0AAN6X0T4</accession>
<dbReference type="Proteomes" id="UP001302126">
    <property type="component" value="Unassembled WGS sequence"/>
</dbReference>
<reference evidence="2" key="1">
    <citation type="journal article" date="2023" name="Mol. Phylogenet. Evol.">
        <title>Genome-scale phylogeny and comparative genomics of the fungal order Sordariales.</title>
        <authorList>
            <person name="Hensen N."/>
            <person name="Bonometti L."/>
            <person name="Westerberg I."/>
            <person name="Brannstrom I.O."/>
            <person name="Guillou S."/>
            <person name="Cros-Aarteil S."/>
            <person name="Calhoun S."/>
            <person name="Haridas S."/>
            <person name="Kuo A."/>
            <person name="Mondo S."/>
            <person name="Pangilinan J."/>
            <person name="Riley R."/>
            <person name="LaButti K."/>
            <person name="Andreopoulos B."/>
            <person name="Lipzen A."/>
            <person name="Chen C."/>
            <person name="Yan M."/>
            <person name="Daum C."/>
            <person name="Ng V."/>
            <person name="Clum A."/>
            <person name="Steindorff A."/>
            <person name="Ohm R.A."/>
            <person name="Martin F."/>
            <person name="Silar P."/>
            <person name="Natvig D.O."/>
            <person name="Lalanne C."/>
            <person name="Gautier V."/>
            <person name="Ament-Velasquez S.L."/>
            <person name="Kruys A."/>
            <person name="Hutchinson M.I."/>
            <person name="Powell A.J."/>
            <person name="Barry K."/>
            <person name="Miller A.N."/>
            <person name="Grigoriev I.V."/>
            <person name="Debuchy R."/>
            <person name="Gladieux P."/>
            <person name="Hiltunen Thoren M."/>
            <person name="Johannesson H."/>
        </authorList>
    </citation>
    <scope>NUCLEOTIDE SEQUENCE</scope>
    <source>
        <strain evidence="2">PSN309</strain>
    </source>
</reference>
<feature type="compositionally biased region" description="Low complexity" evidence="1">
    <location>
        <begin position="124"/>
        <end position="135"/>
    </location>
</feature>
<evidence type="ECO:0000256" key="1">
    <source>
        <dbReference type="SAM" id="MobiDB-lite"/>
    </source>
</evidence>
<name>A0AAN6X0T4_9PEZI</name>
<feature type="region of interest" description="Disordered" evidence="1">
    <location>
        <begin position="389"/>
        <end position="417"/>
    </location>
</feature>